<dbReference type="AlphaFoldDB" id="A0A3N4RMT6"/>
<sequence length="271" mass="27909">MASAQVTGSTVDRVRTDPPAGRSGRARDWAEIQERMLVPLYQDVYRRLEVGAATSLLGVGCRSGLALLLAAGRGAQVAGVEADAGLRELAAARGLQVSPGGRAEAVARSAHPVPRPAHSLVTVFEQPPAPALVARSAERTLPGGHLVVAAWGPAERCESAAVLEVARRHAPLDAPDPFAASGPGALESLLAAAGTRPSGSGRVACPFAYAGLDSAVRGLLSTGLFDRAEEAAGAALVAKELAEALHPYLRPDGSVRMANEFRWAVGTKPRG</sequence>
<protein>
    <recommendedName>
        <fullName evidence="4">Methyltransferase family protein</fullName>
    </recommendedName>
</protein>
<evidence type="ECO:0000313" key="3">
    <source>
        <dbReference type="Proteomes" id="UP000266906"/>
    </source>
</evidence>
<proteinExistence type="predicted"/>
<dbReference type="SUPFAM" id="SSF53335">
    <property type="entry name" value="S-adenosyl-L-methionine-dependent methyltransferases"/>
    <property type="match status" value="1"/>
</dbReference>
<evidence type="ECO:0000313" key="2">
    <source>
        <dbReference type="EMBL" id="RPE32449.1"/>
    </source>
</evidence>
<evidence type="ECO:0008006" key="4">
    <source>
        <dbReference type="Google" id="ProtNLM"/>
    </source>
</evidence>
<accession>A0A3N4RMT6</accession>
<feature type="region of interest" description="Disordered" evidence="1">
    <location>
        <begin position="1"/>
        <end position="26"/>
    </location>
</feature>
<feature type="compositionally biased region" description="Polar residues" evidence="1">
    <location>
        <begin position="1"/>
        <end position="10"/>
    </location>
</feature>
<gene>
    <name evidence="2" type="ORF">EDD38_0708</name>
</gene>
<dbReference type="InterPro" id="IPR029063">
    <property type="entry name" value="SAM-dependent_MTases_sf"/>
</dbReference>
<reference evidence="2 3" key="1">
    <citation type="submission" date="2018-11" db="EMBL/GenBank/DDBJ databases">
        <title>Sequencing the genomes of 1000 actinobacteria strains.</title>
        <authorList>
            <person name="Klenk H.-P."/>
        </authorList>
    </citation>
    <scope>NUCLEOTIDE SEQUENCE [LARGE SCALE GENOMIC DNA]</scope>
    <source>
        <strain evidence="2 3">DSM 44781</strain>
    </source>
</reference>
<keyword evidence="3" id="KW-1185">Reference proteome</keyword>
<name>A0A3N4RMT6_9ACTN</name>
<dbReference type="Gene3D" id="3.40.50.150">
    <property type="entry name" value="Vaccinia Virus protein VP39"/>
    <property type="match status" value="1"/>
</dbReference>
<organism evidence="2 3">
    <name type="scientific">Kitasatospora cineracea</name>
    <dbReference type="NCBI Taxonomy" id="88074"/>
    <lineage>
        <taxon>Bacteria</taxon>
        <taxon>Bacillati</taxon>
        <taxon>Actinomycetota</taxon>
        <taxon>Actinomycetes</taxon>
        <taxon>Kitasatosporales</taxon>
        <taxon>Streptomycetaceae</taxon>
        <taxon>Kitasatospora</taxon>
    </lineage>
</organism>
<dbReference type="Proteomes" id="UP000266906">
    <property type="component" value="Unassembled WGS sequence"/>
</dbReference>
<dbReference type="RefSeq" id="WP_123817316.1">
    <property type="nucleotide sequence ID" value="NZ_JBEYIY010000028.1"/>
</dbReference>
<evidence type="ECO:0000256" key="1">
    <source>
        <dbReference type="SAM" id="MobiDB-lite"/>
    </source>
</evidence>
<dbReference type="EMBL" id="RKQG01000001">
    <property type="protein sequence ID" value="RPE32449.1"/>
    <property type="molecule type" value="Genomic_DNA"/>
</dbReference>
<comment type="caution">
    <text evidence="2">The sequence shown here is derived from an EMBL/GenBank/DDBJ whole genome shotgun (WGS) entry which is preliminary data.</text>
</comment>